<dbReference type="EMBL" id="CACQ02002226">
    <property type="protein sequence ID" value="CCF36945.1"/>
    <property type="molecule type" value="Genomic_DNA"/>
</dbReference>
<gene>
    <name evidence="2" type="ORF">CH063_08398</name>
</gene>
<proteinExistence type="predicted"/>
<keyword evidence="1" id="KW-0732">Signal</keyword>
<dbReference type="AlphaFoldDB" id="H1V9P2"/>
<evidence type="ECO:0000313" key="3">
    <source>
        <dbReference type="Proteomes" id="UP000007174"/>
    </source>
</evidence>
<dbReference type="HOGENOM" id="CLU_2757642_0_0_1"/>
<name>H1V9P2_COLHI</name>
<evidence type="ECO:0008006" key="4">
    <source>
        <dbReference type="Google" id="ProtNLM"/>
    </source>
</evidence>
<sequence length="70" mass="7653">MSIHGQMMLAMFIVQPTTSSCPPVLPSCRKPCRVCHPPPLVIHQSGGIRDQIKTSSAIIRGRKKVGENTE</sequence>
<reference evidence="3" key="1">
    <citation type="journal article" date="2012" name="Nat. Genet.">
        <title>Lifestyle transitions in plant pathogenic Colletotrichum fungi deciphered by genome and transcriptome analyses.</title>
        <authorList>
            <person name="O'Connell R.J."/>
            <person name="Thon M.R."/>
            <person name="Hacquard S."/>
            <person name="Amyotte S.G."/>
            <person name="Kleemann J."/>
            <person name="Torres M.F."/>
            <person name="Damm U."/>
            <person name="Buiate E.A."/>
            <person name="Epstein L."/>
            <person name="Alkan N."/>
            <person name="Altmueller J."/>
            <person name="Alvarado-Balderrama L."/>
            <person name="Bauser C.A."/>
            <person name="Becker C."/>
            <person name="Birren B.W."/>
            <person name="Chen Z."/>
            <person name="Choi J."/>
            <person name="Crouch J.A."/>
            <person name="Duvick J.P."/>
            <person name="Farman M.A."/>
            <person name="Gan P."/>
            <person name="Heiman D."/>
            <person name="Henrissat B."/>
            <person name="Howard R.J."/>
            <person name="Kabbage M."/>
            <person name="Koch C."/>
            <person name="Kracher B."/>
            <person name="Kubo Y."/>
            <person name="Law A.D."/>
            <person name="Lebrun M.-H."/>
            <person name="Lee Y.-H."/>
            <person name="Miyara I."/>
            <person name="Moore N."/>
            <person name="Neumann U."/>
            <person name="Nordstroem K."/>
            <person name="Panaccione D.G."/>
            <person name="Panstruga R."/>
            <person name="Place M."/>
            <person name="Proctor R.H."/>
            <person name="Prusky D."/>
            <person name="Rech G."/>
            <person name="Reinhardt R."/>
            <person name="Rollins J.A."/>
            <person name="Rounsley S."/>
            <person name="Schardl C.L."/>
            <person name="Schwartz D.C."/>
            <person name="Shenoy N."/>
            <person name="Shirasu K."/>
            <person name="Sikhakolli U.R."/>
            <person name="Stueber K."/>
            <person name="Sukno S.A."/>
            <person name="Sweigard J.A."/>
            <person name="Takano Y."/>
            <person name="Takahara H."/>
            <person name="Trail F."/>
            <person name="van der Does H.C."/>
            <person name="Voll L.M."/>
            <person name="Will I."/>
            <person name="Young S."/>
            <person name="Zeng Q."/>
            <person name="Zhang J."/>
            <person name="Zhou S."/>
            <person name="Dickman M.B."/>
            <person name="Schulze-Lefert P."/>
            <person name="Ver Loren van Themaat E."/>
            <person name="Ma L.-J."/>
            <person name="Vaillancourt L.J."/>
        </authorList>
    </citation>
    <scope>NUCLEOTIDE SEQUENCE [LARGE SCALE GENOMIC DNA]</scope>
    <source>
        <strain evidence="3">IMI 349063</strain>
    </source>
</reference>
<dbReference type="Proteomes" id="UP000007174">
    <property type="component" value="Unassembled WGS sequence"/>
</dbReference>
<accession>H1V9P2</accession>
<feature type="chain" id="PRO_5003555729" description="Secreted protein" evidence="1">
    <location>
        <begin position="20"/>
        <end position="70"/>
    </location>
</feature>
<organism evidence="2 3">
    <name type="scientific">Colletotrichum higginsianum (strain IMI 349063)</name>
    <name type="common">Crucifer anthracnose fungus</name>
    <dbReference type="NCBI Taxonomy" id="759273"/>
    <lineage>
        <taxon>Eukaryota</taxon>
        <taxon>Fungi</taxon>
        <taxon>Dikarya</taxon>
        <taxon>Ascomycota</taxon>
        <taxon>Pezizomycotina</taxon>
        <taxon>Sordariomycetes</taxon>
        <taxon>Hypocreomycetidae</taxon>
        <taxon>Glomerellales</taxon>
        <taxon>Glomerellaceae</taxon>
        <taxon>Colletotrichum</taxon>
        <taxon>Colletotrichum destructivum species complex</taxon>
    </lineage>
</organism>
<feature type="signal peptide" evidence="1">
    <location>
        <begin position="1"/>
        <end position="19"/>
    </location>
</feature>
<protein>
    <recommendedName>
        <fullName evidence="4">Secreted protein</fullName>
    </recommendedName>
</protein>
<evidence type="ECO:0000313" key="2">
    <source>
        <dbReference type="EMBL" id="CCF36945.1"/>
    </source>
</evidence>
<evidence type="ECO:0000256" key="1">
    <source>
        <dbReference type="SAM" id="SignalP"/>
    </source>
</evidence>